<evidence type="ECO:0000259" key="7">
    <source>
        <dbReference type="Pfam" id="PF04932"/>
    </source>
</evidence>
<evidence type="ECO:0000313" key="9">
    <source>
        <dbReference type="Proteomes" id="UP000621447"/>
    </source>
</evidence>
<dbReference type="Pfam" id="PF04932">
    <property type="entry name" value="Wzy_C"/>
    <property type="match status" value="1"/>
</dbReference>
<dbReference type="RefSeq" id="WP_174194283.1">
    <property type="nucleotide sequence ID" value="NZ_JABULH010000004.1"/>
</dbReference>
<feature type="transmembrane region" description="Helical" evidence="6">
    <location>
        <begin position="396"/>
        <end position="419"/>
    </location>
</feature>
<dbReference type="EMBL" id="JABULH010000004">
    <property type="protein sequence ID" value="NTS65651.1"/>
    <property type="molecule type" value="Genomic_DNA"/>
</dbReference>
<dbReference type="GO" id="GO:0016874">
    <property type="term" value="F:ligase activity"/>
    <property type="evidence" value="ECO:0007669"/>
    <property type="project" value="UniProtKB-KW"/>
</dbReference>
<sequence>MSSNSSAEPSLAPRRGPVAPAPTAASAETMRALAMVPLVVYAVLTQLDAVANRLSGGSPIGTTELTLAALLGMTALIFIAPGDEPAPARAYGNTGARLIALMFCWAVVSWTLSAHQSEGLSYLSKLFVAILPALCTLIIADRPSRIRLLLWAIIAAGAVSAAIIVIESRTGTRLVSTSIAATTAGFEGVARSAGGSDQNPTTAAQMLLVSVALAAALLFSGERRFRLVYAGVVALGALALVLGSARSAIIGLAVAFALIALSFRGKPYFPLLIIGGLVACVGAIPFLPPTLLERFTAVTDFGRDQTLYRRISYLRIGFDLLQQSPIWGVGPGNFPLHYLLPDYRWMPGRELYPRELHNTYLDAAVEYGLVGFLAFAAALGYALLAAWRAMGSRDPLLARCAFAVGVALLALMAACFFMPHKNLRYLWLVVAIAVQCGRLRAAEKVSP</sequence>
<evidence type="ECO:0000256" key="3">
    <source>
        <dbReference type="ARBA" id="ARBA00022989"/>
    </source>
</evidence>
<feature type="transmembrane region" description="Helical" evidence="6">
    <location>
        <begin position="201"/>
        <end position="220"/>
    </location>
</feature>
<feature type="transmembrane region" description="Helical" evidence="6">
    <location>
        <begin position="94"/>
        <end position="113"/>
    </location>
</feature>
<feature type="transmembrane region" description="Helical" evidence="6">
    <location>
        <begin position="364"/>
        <end position="384"/>
    </location>
</feature>
<keyword evidence="4 6" id="KW-0472">Membrane</keyword>
<feature type="domain" description="O-antigen ligase-related" evidence="7">
    <location>
        <begin position="232"/>
        <end position="376"/>
    </location>
</feature>
<feature type="region of interest" description="Disordered" evidence="5">
    <location>
        <begin position="1"/>
        <end position="20"/>
    </location>
</feature>
<dbReference type="PANTHER" id="PTHR37422">
    <property type="entry name" value="TEICHURONIC ACID BIOSYNTHESIS PROTEIN TUAE"/>
    <property type="match status" value="1"/>
</dbReference>
<dbReference type="Proteomes" id="UP000621447">
    <property type="component" value="Unassembled WGS sequence"/>
</dbReference>
<keyword evidence="8" id="KW-0436">Ligase</keyword>
<feature type="transmembrane region" description="Helical" evidence="6">
    <location>
        <begin position="146"/>
        <end position="166"/>
    </location>
</feature>
<feature type="transmembrane region" description="Helical" evidence="6">
    <location>
        <begin position="120"/>
        <end position="140"/>
    </location>
</feature>
<feature type="transmembrane region" description="Helical" evidence="6">
    <location>
        <begin position="63"/>
        <end position="82"/>
    </location>
</feature>
<organism evidence="8 9">
    <name type="scientific">Sphingomonas hominis</name>
    <dbReference type="NCBI Taxonomy" id="2741495"/>
    <lineage>
        <taxon>Bacteria</taxon>
        <taxon>Pseudomonadati</taxon>
        <taxon>Pseudomonadota</taxon>
        <taxon>Alphaproteobacteria</taxon>
        <taxon>Sphingomonadales</taxon>
        <taxon>Sphingomonadaceae</taxon>
        <taxon>Sphingomonas</taxon>
    </lineage>
</organism>
<dbReference type="InterPro" id="IPR007016">
    <property type="entry name" value="O-antigen_ligase-rel_domated"/>
</dbReference>
<feature type="transmembrane region" description="Helical" evidence="6">
    <location>
        <begin position="268"/>
        <end position="287"/>
    </location>
</feature>
<dbReference type="InterPro" id="IPR051533">
    <property type="entry name" value="WaaL-like"/>
</dbReference>
<comment type="caution">
    <text evidence="8">The sequence shown here is derived from an EMBL/GenBank/DDBJ whole genome shotgun (WGS) entry which is preliminary data.</text>
</comment>
<evidence type="ECO:0000256" key="1">
    <source>
        <dbReference type="ARBA" id="ARBA00004141"/>
    </source>
</evidence>
<dbReference type="PANTHER" id="PTHR37422:SF13">
    <property type="entry name" value="LIPOPOLYSACCHARIDE BIOSYNTHESIS PROTEIN PA4999-RELATED"/>
    <property type="match status" value="1"/>
</dbReference>
<comment type="subcellular location">
    <subcellularLocation>
        <location evidence="1">Membrane</location>
        <topology evidence="1">Multi-pass membrane protein</topology>
    </subcellularLocation>
</comment>
<proteinExistence type="predicted"/>
<evidence type="ECO:0000313" key="8">
    <source>
        <dbReference type="EMBL" id="NTS65651.1"/>
    </source>
</evidence>
<keyword evidence="9" id="KW-1185">Reference proteome</keyword>
<gene>
    <name evidence="8" type="ORF">HRV97_10810</name>
</gene>
<protein>
    <submittedName>
        <fullName evidence="8">O-antigen ligase family protein</fullName>
    </submittedName>
</protein>
<accession>A0ABX2JLP4</accession>
<evidence type="ECO:0000256" key="4">
    <source>
        <dbReference type="ARBA" id="ARBA00023136"/>
    </source>
</evidence>
<reference evidence="8 9" key="1">
    <citation type="submission" date="2020-06" db="EMBL/GenBank/DDBJ databases">
        <title>Sphingomonas hominis sp. nov., a member of the Sphingomonas, isolated from the hair of a 22-year-old girl.</title>
        <authorList>
            <person name="Zhang D.-F."/>
            <person name="Cui X.-W."/>
        </authorList>
    </citation>
    <scope>NUCLEOTIDE SEQUENCE [LARGE SCALE GENOMIC DNA]</scope>
    <source>
        <strain evidence="8 9">HHU CXW</strain>
    </source>
</reference>
<evidence type="ECO:0000256" key="2">
    <source>
        <dbReference type="ARBA" id="ARBA00022692"/>
    </source>
</evidence>
<feature type="transmembrane region" description="Helical" evidence="6">
    <location>
        <begin position="232"/>
        <end position="261"/>
    </location>
</feature>
<keyword evidence="3 6" id="KW-1133">Transmembrane helix</keyword>
<keyword evidence="2 6" id="KW-0812">Transmembrane</keyword>
<name>A0ABX2JLP4_9SPHN</name>
<evidence type="ECO:0000256" key="5">
    <source>
        <dbReference type="SAM" id="MobiDB-lite"/>
    </source>
</evidence>
<evidence type="ECO:0000256" key="6">
    <source>
        <dbReference type="SAM" id="Phobius"/>
    </source>
</evidence>